<proteinExistence type="inferred from homology"/>
<evidence type="ECO:0000256" key="2">
    <source>
        <dbReference type="ARBA" id="ARBA00022723"/>
    </source>
</evidence>
<dbReference type="STRING" id="1447875.A0A2B7YCS0"/>
<dbReference type="SUPFAM" id="SSF56281">
    <property type="entry name" value="Metallo-hydrolase/oxidoreductase"/>
    <property type="match status" value="1"/>
</dbReference>
<accession>A0A2B7YCS0</accession>
<evidence type="ECO:0000256" key="1">
    <source>
        <dbReference type="ARBA" id="ARBA00007749"/>
    </source>
</evidence>
<evidence type="ECO:0000256" key="3">
    <source>
        <dbReference type="ARBA" id="ARBA00022801"/>
    </source>
</evidence>
<dbReference type="PANTHER" id="PTHR42978:SF5">
    <property type="entry name" value="METALLO-BETA-LACTAMASE DOMAIN-CONTAINING PROTEIN"/>
    <property type="match status" value="1"/>
</dbReference>
<dbReference type="OrthoDB" id="10250730at2759"/>
<dbReference type="Pfam" id="PF00753">
    <property type="entry name" value="Lactamase_B"/>
    <property type="match status" value="1"/>
</dbReference>
<evidence type="ECO:0000313" key="7">
    <source>
        <dbReference type="Proteomes" id="UP000223968"/>
    </source>
</evidence>
<dbReference type="EMBL" id="PDNB01000002">
    <property type="protein sequence ID" value="PGH18833.1"/>
    <property type="molecule type" value="Genomic_DNA"/>
</dbReference>
<keyword evidence="4" id="KW-0862">Zinc</keyword>
<evidence type="ECO:0000256" key="4">
    <source>
        <dbReference type="ARBA" id="ARBA00022833"/>
    </source>
</evidence>
<dbReference type="AlphaFoldDB" id="A0A2B7YCS0"/>
<dbReference type="Gene3D" id="3.60.15.10">
    <property type="entry name" value="Ribonuclease Z/Hydroxyacylglutathione hydrolase-like"/>
    <property type="match status" value="1"/>
</dbReference>
<evidence type="ECO:0000313" key="6">
    <source>
        <dbReference type="EMBL" id="PGH18833.1"/>
    </source>
</evidence>
<dbReference type="InterPro" id="IPR051013">
    <property type="entry name" value="MBL_superfamily_lactonases"/>
</dbReference>
<dbReference type="GO" id="GO:0016787">
    <property type="term" value="F:hydrolase activity"/>
    <property type="evidence" value="ECO:0007669"/>
    <property type="project" value="UniProtKB-KW"/>
</dbReference>
<feature type="domain" description="Metallo-beta-lactamase" evidence="5">
    <location>
        <begin position="47"/>
        <end position="215"/>
    </location>
</feature>
<keyword evidence="3" id="KW-0378">Hydrolase</keyword>
<protein>
    <recommendedName>
        <fullName evidence="5">Metallo-beta-lactamase domain-containing protein</fullName>
    </recommendedName>
</protein>
<dbReference type="CDD" id="cd07730">
    <property type="entry name" value="metallo-hydrolase-like_MBL-fold"/>
    <property type="match status" value="1"/>
</dbReference>
<dbReference type="InterPro" id="IPR036866">
    <property type="entry name" value="RibonucZ/Hydroxyglut_hydro"/>
</dbReference>
<evidence type="ECO:0000259" key="5">
    <source>
        <dbReference type="Pfam" id="PF00753"/>
    </source>
</evidence>
<keyword evidence="2" id="KW-0479">Metal-binding</keyword>
<name>A0A2B7YCS0_9EURO</name>
<dbReference type="PANTHER" id="PTHR42978">
    <property type="entry name" value="QUORUM-QUENCHING LACTONASE YTNP-RELATED-RELATED"/>
    <property type="match status" value="1"/>
</dbReference>
<gene>
    <name evidence="6" type="ORF">AJ79_00246</name>
</gene>
<keyword evidence="7" id="KW-1185">Reference proteome</keyword>
<comment type="similarity">
    <text evidence="1">Belongs to the metallo-beta-lactamase superfamily.</text>
</comment>
<reference evidence="6 7" key="1">
    <citation type="submission" date="2017-10" db="EMBL/GenBank/DDBJ databases">
        <title>Comparative genomics in systemic dimorphic fungi from Ajellomycetaceae.</title>
        <authorList>
            <person name="Munoz J.F."/>
            <person name="Mcewen J.G."/>
            <person name="Clay O.K."/>
            <person name="Cuomo C.A."/>
        </authorList>
    </citation>
    <scope>NUCLEOTIDE SEQUENCE [LARGE SCALE GENOMIC DNA]</scope>
    <source>
        <strain evidence="6 7">UAMH5409</strain>
    </source>
</reference>
<dbReference type="InterPro" id="IPR001279">
    <property type="entry name" value="Metallo-B-lactamas"/>
</dbReference>
<dbReference type="GO" id="GO:0046872">
    <property type="term" value="F:metal ion binding"/>
    <property type="evidence" value="ECO:0007669"/>
    <property type="project" value="UniProtKB-KW"/>
</dbReference>
<sequence length="399" mass="43538">MEESPFTIPPGSPAHVSIIDTGTTLKKIPASMLLSPPMECMPYLPDSPSYSFLIESRATGRKVVFDLGVRVDTGNYAPEVVKMLEAGKKKIGEARWEVEVSKGVAEVLRDGGVDVNGGEVEGIVWSHQHFDHIGDPSTFPPSTSLIVGPGFKEAVLPGYPEIQTSSILQSDYEYLPLAPAALHPPLHPPQINLQTNTPPRGRNLIELTFTGPSTTHIGRFAAHDYFSDGSFYLLNAPGHAPGHLCALARTSTNPDTFIFMGADAAHHAGELRPSRYIPLPPELTLPPGGHRPDNDDNKTAAHQLAHLQISRGREPGTPFFDPALNHDVVEGKRTIEKLQEADVHERVLVVLAHDAGLRGVMDFFPERADEWWEKGWGRGKGMQGRWGFLKDFGVEVGGL</sequence>
<comment type="caution">
    <text evidence="6">The sequence shown here is derived from an EMBL/GenBank/DDBJ whole genome shotgun (WGS) entry which is preliminary data.</text>
</comment>
<dbReference type="Proteomes" id="UP000223968">
    <property type="component" value="Unassembled WGS sequence"/>
</dbReference>
<organism evidence="6 7">
    <name type="scientific">Helicocarpus griseus UAMH5409</name>
    <dbReference type="NCBI Taxonomy" id="1447875"/>
    <lineage>
        <taxon>Eukaryota</taxon>
        <taxon>Fungi</taxon>
        <taxon>Dikarya</taxon>
        <taxon>Ascomycota</taxon>
        <taxon>Pezizomycotina</taxon>
        <taxon>Eurotiomycetes</taxon>
        <taxon>Eurotiomycetidae</taxon>
        <taxon>Onygenales</taxon>
        <taxon>Ajellomycetaceae</taxon>
        <taxon>Helicocarpus</taxon>
    </lineage>
</organism>